<accession>A0A7Z1N1C1</accession>
<comment type="caution">
    <text evidence="1">The sequence shown here is derived from an EMBL/GenBank/DDBJ whole genome shotgun (WGS) entry which is preliminary data.</text>
</comment>
<sequence length="119" mass="13984">MHMIPKYTQVEISKRIQKEIELSGLEPVMYAEHHDYDTKQLHKLLNPSLIWVAQDYQLAATILKTTPEILLEHLPQEDLDSISFRALENTEEINHRVKQLDDIFQLLTYQLKIGSESRD</sequence>
<protein>
    <submittedName>
        <fullName evidence="1">Uncharacterized protein</fullName>
    </submittedName>
</protein>
<evidence type="ECO:0000313" key="1">
    <source>
        <dbReference type="EMBL" id="PPJ73433.1"/>
    </source>
</evidence>
<dbReference type="AlphaFoldDB" id="A0A7Z1N1C1"/>
<name>A0A7Z1N1C1_STAHA</name>
<dbReference type="Proteomes" id="UP000238153">
    <property type="component" value="Unassembled WGS sequence"/>
</dbReference>
<organism evidence="1 2">
    <name type="scientific">Staphylococcus haemolyticus</name>
    <dbReference type="NCBI Taxonomy" id="1283"/>
    <lineage>
        <taxon>Bacteria</taxon>
        <taxon>Bacillati</taxon>
        <taxon>Bacillota</taxon>
        <taxon>Bacilli</taxon>
        <taxon>Bacillales</taxon>
        <taxon>Staphylococcaceae</taxon>
        <taxon>Staphylococcus</taxon>
    </lineage>
</organism>
<proteinExistence type="predicted"/>
<evidence type="ECO:0000313" key="2">
    <source>
        <dbReference type="Proteomes" id="UP000238153"/>
    </source>
</evidence>
<dbReference type="EMBL" id="PGWX01000347">
    <property type="protein sequence ID" value="PPJ73433.1"/>
    <property type="molecule type" value="Genomic_DNA"/>
</dbReference>
<reference evidence="1 2" key="1">
    <citation type="submission" date="2017-11" db="EMBL/GenBank/DDBJ databases">
        <authorList>
            <person name="Founou R.C."/>
            <person name="Founou L."/>
            <person name="Allam M."/>
            <person name="Ismail A."/>
            <person name="Essack S.Y."/>
        </authorList>
    </citation>
    <scope>NUCLEOTIDE SEQUENCE [LARGE SCALE GENOMIC DNA]</scope>
    <source>
        <strain evidence="1 2">G811N2B1</strain>
    </source>
</reference>
<gene>
    <name evidence="1" type="ORF">CV019_09455</name>
</gene>